<evidence type="ECO:0000313" key="2">
    <source>
        <dbReference type="EMBL" id="MCI59761.1"/>
    </source>
</evidence>
<proteinExistence type="predicted"/>
<name>A0A392TF54_9FABA</name>
<keyword evidence="3" id="KW-1185">Reference proteome</keyword>
<sequence length="31" mass="3193">SVASASEAAKAGIPMDTYQSSSQVCTKTIIF</sequence>
<dbReference type="AlphaFoldDB" id="A0A392TF54"/>
<reference evidence="2 3" key="1">
    <citation type="journal article" date="2018" name="Front. Plant Sci.">
        <title>Red Clover (Trifolium pratense) and Zigzag Clover (T. medium) - A Picture of Genomic Similarities and Differences.</title>
        <authorList>
            <person name="Dluhosova J."/>
            <person name="Istvanek J."/>
            <person name="Nedelnik J."/>
            <person name="Repkova J."/>
        </authorList>
    </citation>
    <scope>NUCLEOTIDE SEQUENCE [LARGE SCALE GENOMIC DNA]</scope>
    <source>
        <strain evidence="3">cv. 10/8</strain>
        <tissue evidence="2">Leaf</tissue>
    </source>
</reference>
<feature type="non-terminal residue" evidence="2">
    <location>
        <position position="1"/>
    </location>
</feature>
<protein>
    <submittedName>
        <fullName evidence="2">Uncharacterized protein</fullName>
    </submittedName>
</protein>
<accession>A0A392TF54</accession>
<comment type="caution">
    <text evidence="2">The sequence shown here is derived from an EMBL/GenBank/DDBJ whole genome shotgun (WGS) entry which is preliminary data.</text>
</comment>
<organism evidence="2 3">
    <name type="scientific">Trifolium medium</name>
    <dbReference type="NCBI Taxonomy" id="97028"/>
    <lineage>
        <taxon>Eukaryota</taxon>
        <taxon>Viridiplantae</taxon>
        <taxon>Streptophyta</taxon>
        <taxon>Embryophyta</taxon>
        <taxon>Tracheophyta</taxon>
        <taxon>Spermatophyta</taxon>
        <taxon>Magnoliopsida</taxon>
        <taxon>eudicotyledons</taxon>
        <taxon>Gunneridae</taxon>
        <taxon>Pentapetalae</taxon>
        <taxon>rosids</taxon>
        <taxon>fabids</taxon>
        <taxon>Fabales</taxon>
        <taxon>Fabaceae</taxon>
        <taxon>Papilionoideae</taxon>
        <taxon>50 kb inversion clade</taxon>
        <taxon>NPAAA clade</taxon>
        <taxon>Hologalegina</taxon>
        <taxon>IRL clade</taxon>
        <taxon>Trifolieae</taxon>
        <taxon>Trifolium</taxon>
    </lineage>
</organism>
<evidence type="ECO:0000313" key="3">
    <source>
        <dbReference type="Proteomes" id="UP000265520"/>
    </source>
</evidence>
<dbReference type="Proteomes" id="UP000265520">
    <property type="component" value="Unassembled WGS sequence"/>
</dbReference>
<evidence type="ECO:0000256" key="1">
    <source>
        <dbReference type="SAM" id="MobiDB-lite"/>
    </source>
</evidence>
<feature type="region of interest" description="Disordered" evidence="1">
    <location>
        <begin position="1"/>
        <end position="22"/>
    </location>
</feature>
<dbReference type="EMBL" id="LXQA010569586">
    <property type="protein sequence ID" value="MCI59761.1"/>
    <property type="molecule type" value="Genomic_DNA"/>
</dbReference>